<sequence>MPLTRLKFVELCAEAIASTREKVTIGNQLSGYVKFHREIKQGYFDNTIRVLIDAIPPNDYVQVHDLIEHGGIGYCREVAWHLLVEFGQRIHAAGEVASITVVKSSLIDHGYLQVSLQLQDEKTPSVWEIDAWDPRIIDISPRPDGSIKNRELLDYGYPGLVHESVSSDALDYRIQFLFTETPKPEEGQPEGRCTPVSEMLTKHAALYSDHTLDKALARKKIPPQGTLHYLQKVSIWQKATTQEVCQNEEPNSKKRRLNPTNH</sequence>
<protein>
    <submittedName>
        <fullName evidence="1">Uncharacterized protein</fullName>
    </submittedName>
</protein>
<name>A0A0W0XWH4_9GAMM</name>
<dbReference type="AlphaFoldDB" id="A0A0W0XWH4"/>
<reference evidence="1 2" key="1">
    <citation type="submission" date="2015-11" db="EMBL/GenBank/DDBJ databases">
        <title>Genomic analysis of 38 Legionella species identifies large and diverse effector repertoires.</title>
        <authorList>
            <person name="Burstein D."/>
            <person name="Amaro F."/>
            <person name="Zusman T."/>
            <person name="Lifshitz Z."/>
            <person name="Cohen O."/>
            <person name="Gilbert J.A."/>
            <person name="Pupko T."/>
            <person name="Shuman H.A."/>
            <person name="Segal G."/>
        </authorList>
    </citation>
    <scope>NUCLEOTIDE SEQUENCE [LARGE SCALE GENOMIC DNA]</scope>
    <source>
        <strain evidence="1 2">WA-270A-C2</strain>
    </source>
</reference>
<keyword evidence="2" id="KW-1185">Reference proteome</keyword>
<dbReference type="PATRIC" id="fig|458.5.peg.1298"/>
<dbReference type="RefSeq" id="WP_133134016.1">
    <property type="nucleotide sequence ID" value="NZ_CAAAIN010000001.1"/>
</dbReference>
<proteinExistence type="predicted"/>
<evidence type="ECO:0000313" key="1">
    <source>
        <dbReference type="EMBL" id="KTD48905.1"/>
    </source>
</evidence>
<comment type="caution">
    <text evidence="1">The sequence shown here is derived from an EMBL/GenBank/DDBJ whole genome shotgun (WGS) entry which is preliminary data.</text>
</comment>
<dbReference type="OrthoDB" id="5650359at2"/>
<organism evidence="1 2">
    <name type="scientific">Legionella rubrilucens</name>
    <dbReference type="NCBI Taxonomy" id="458"/>
    <lineage>
        <taxon>Bacteria</taxon>
        <taxon>Pseudomonadati</taxon>
        <taxon>Pseudomonadota</taxon>
        <taxon>Gammaproteobacteria</taxon>
        <taxon>Legionellales</taxon>
        <taxon>Legionellaceae</taxon>
        <taxon>Legionella</taxon>
    </lineage>
</organism>
<dbReference type="EMBL" id="LNYT01000007">
    <property type="protein sequence ID" value="KTD48905.1"/>
    <property type="molecule type" value="Genomic_DNA"/>
</dbReference>
<evidence type="ECO:0000313" key="2">
    <source>
        <dbReference type="Proteomes" id="UP000054608"/>
    </source>
</evidence>
<dbReference type="Proteomes" id="UP000054608">
    <property type="component" value="Unassembled WGS sequence"/>
</dbReference>
<accession>A0A0W0XWH4</accession>
<dbReference type="STRING" id="458.Lrub_1256"/>
<gene>
    <name evidence="1" type="ORF">Lrub_1256</name>
</gene>